<keyword evidence="1" id="KW-0732">Signal</keyword>
<protein>
    <submittedName>
        <fullName evidence="2">Uncharacterized protein</fullName>
    </submittedName>
</protein>
<dbReference type="EMBL" id="MCHX01000133">
    <property type="protein sequence ID" value="OFJ50408.1"/>
    <property type="molecule type" value="Genomic_DNA"/>
</dbReference>
<accession>A0A1E8PVR7</accession>
<feature type="signal peptide" evidence="1">
    <location>
        <begin position="1"/>
        <end position="22"/>
    </location>
</feature>
<organism evidence="2 3">
    <name type="scientific">Mycolicibacterium grossiae</name>
    <dbReference type="NCBI Taxonomy" id="1552759"/>
    <lineage>
        <taxon>Bacteria</taxon>
        <taxon>Bacillati</taxon>
        <taxon>Actinomycetota</taxon>
        <taxon>Actinomycetes</taxon>
        <taxon>Mycobacteriales</taxon>
        <taxon>Mycobacteriaceae</taxon>
        <taxon>Mycolicibacterium</taxon>
    </lineage>
</organism>
<proteinExistence type="predicted"/>
<sequence>MRRLVVALLVVCSMAGCSASDAWTPRYGEPLSPIEAVQSLGQIGLPALPEFVAVYGDSGADTRYQIVMRLDDDQRDEFLSQFPIAPAPSEIPKSMPVIAGPALDSAPNPLYLQNAIGSPEGLFVREVIVDQRAPNETYVHISVYTT</sequence>
<evidence type="ECO:0000313" key="3">
    <source>
        <dbReference type="Proteomes" id="UP000178953"/>
    </source>
</evidence>
<comment type="caution">
    <text evidence="2">The sequence shown here is derived from an EMBL/GenBank/DDBJ whole genome shotgun (WGS) entry which is preliminary data.</text>
</comment>
<feature type="chain" id="PRO_5009451475" evidence="1">
    <location>
        <begin position="23"/>
        <end position="146"/>
    </location>
</feature>
<evidence type="ECO:0000313" key="2">
    <source>
        <dbReference type="EMBL" id="OFJ50408.1"/>
    </source>
</evidence>
<dbReference type="AlphaFoldDB" id="A0A1E8PVR7"/>
<dbReference type="PROSITE" id="PS51257">
    <property type="entry name" value="PROKAR_LIPOPROTEIN"/>
    <property type="match status" value="1"/>
</dbReference>
<name>A0A1E8PVR7_9MYCO</name>
<reference evidence="2 3" key="1">
    <citation type="submission" date="2016-09" db="EMBL/GenBank/DDBJ databases">
        <title>genome sequence of Mycobacterium sp. 739 SCH.</title>
        <authorList>
            <person name="Greninger A.L."/>
            <person name="Qin X."/>
            <person name="Jerome K."/>
            <person name="Vora S."/>
            <person name="Quinn K."/>
        </authorList>
    </citation>
    <scope>NUCLEOTIDE SEQUENCE [LARGE SCALE GENOMIC DNA]</scope>
    <source>
        <strain evidence="2 3">SCH</strain>
    </source>
</reference>
<gene>
    <name evidence="2" type="ORF">BEL07_28440</name>
</gene>
<evidence type="ECO:0000256" key="1">
    <source>
        <dbReference type="SAM" id="SignalP"/>
    </source>
</evidence>
<keyword evidence="3" id="KW-1185">Reference proteome</keyword>
<dbReference type="Proteomes" id="UP000178953">
    <property type="component" value="Unassembled WGS sequence"/>
</dbReference>